<keyword evidence="2" id="KW-0547">Nucleotide-binding</keyword>
<name>A0A074XJN9_9PEZI</name>
<dbReference type="STRING" id="1043004.A0A074XJN9"/>
<evidence type="ECO:0000256" key="1">
    <source>
        <dbReference type="ARBA" id="ARBA00022679"/>
    </source>
</evidence>
<feature type="domain" description="Protein kinase" evidence="6">
    <location>
        <begin position="66"/>
        <end position="351"/>
    </location>
</feature>
<dbReference type="GO" id="GO:0004672">
    <property type="term" value="F:protein kinase activity"/>
    <property type="evidence" value="ECO:0007669"/>
    <property type="project" value="InterPro"/>
</dbReference>
<dbReference type="GO" id="GO:0005634">
    <property type="term" value="C:nucleus"/>
    <property type="evidence" value="ECO:0007669"/>
    <property type="project" value="TreeGrafter"/>
</dbReference>
<evidence type="ECO:0000256" key="5">
    <source>
        <dbReference type="ARBA" id="ARBA00037982"/>
    </source>
</evidence>
<evidence type="ECO:0000313" key="8">
    <source>
        <dbReference type="Proteomes" id="UP000027730"/>
    </source>
</evidence>
<sequence length="377" mass="42615">MSTFVDVGFSDYDFPVTAKSLPPDLNPKARSDFIKNQTAVLTKSLNLEKREGGQHCFFEKDEYLPLQGEGILGVGGFGQVDKVLSLISFKKYARKRVLRTTAFGGRNAPAQRAFIKEIEILKRLKHWHIVEFVGSYTDHKYIAVLMEPIADMDLATYLQHTDKAKHRELRTFFGCLSRALEFLHQQSIRHKDIKPRNILYEAGRGVLLTDFGLALDFTEASRSTTMGMVDGMTPKYCAPEVAAEEPRSTSSDIYSLGIVFLEMIVVLKDQPIEYLQTYFETHGSNNRLVRKNDEALESLLTEFENTAVTSDNRVLKWIKQMLQQNQKLRPTAASLSEGCTLPDENGIRHFIGICCSSPDDSFSEASDDYQDDGFDPL</sequence>
<gene>
    <name evidence="7" type="ORF">M436DRAFT_42786</name>
</gene>
<dbReference type="SMART" id="SM00220">
    <property type="entry name" value="S_TKc"/>
    <property type="match status" value="1"/>
</dbReference>
<evidence type="ECO:0000313" key="7">
    <source>
        <dbReference type="EMBL" id="KEQ74761.1"/>
    </source>
</evidence>
<dbReference type="PROSITE" id="PS50011">
    <property type="entry name" value="PROTEIN_KINASE_DOM"/>
    <property type="match status" value="1"/>
</dbReference>
<dbReference type="HOGENOM" id="CLU_041948_0_0_1"/>
<dbReference type="AlphaFoldDB" id="A0A074XJN9"/>
<dbReference type="Pfam" id="PF00069">
    <property type="entry name" value="Pkinase"/>
    <property type="match status" value="1"/>
</dbReference>
<evidence type="ECO:0000259" key="6">
    <source>
        <dbReference type="PROSITE" id="PS50011"/>
    </source>
</evidence>
<accession>A0A074XJN9</accession>
<dbReference type="RefSeq" id="XP_013429024.1">
    <property type="nucleotide sequence ID" value="XM_013573570.1"/>
</dbReference>
<keyword evidence="4" id="KW-0067">ATP-binding</keyword>
<dbReference type="PANTHER" id="PTHR11042:SF190">
    <property type="entry name" value="MITOSIS INHIBITOR PROTEIN KINASE MIK1"/>
    <property type="match status" value="1"/>
</dbReference>
<dbReference type="SUPFAM" id="SSF56112">
    <property type="entry name" value="Protein kinase-like (PK-like)"/>
    <property type="match status" value="1"/>
</dbReference>
<dbReference type="OrthoDB" id="4062651at2759"/>
<dbReference type="Gene3D" id="1.10.510.10">
    <property type="entry name" value="Transferase(Phosphotransferase) domain 1"/>
    <property type="match status" value="1"/>
</dbReference>
<evidence type="ECO:0000256" key="2">
    <source>
        <dbReference type="ARBA" id="ARBA00022741"/>
    </source>
</evidence>
<organism evidence="7 8">
    <name type="scientific">Aureobasidium namibiae CBS 147.97</name>
    <dbReference type="NCBI Taxonomy" id="1043004"/>
    <lineage>
        <taxon>Eukaryota</taxon>
        <taxon>Fungi</taxon>
        <taxon>Dikarya</taxon>
        <taxon>Ascomycota</taxon>
        <taxon>Pezizomycotina</taxon>
        <taxon>Dothideomycetes</taxon>
        <taxon>Dothideomycetidae</taxon>
        <taxon>Dothideales</taxon>
        <taxon>Saccotheciaceae</taxon>
        <taxon>Aureobasidium</taxon>
    </lineage>
</organism>
<dbReference type="PANTHER" id="PTHR11042">
    <property type="entry name" value="EUKARYOTIC TRANSLATION INITIATION FACTOR 2-ALPHA KINASE EIF2-ALPHA KINASE -RELATED"/>
    <property type="match status" value="1"/>
</dbReference>
<dbReference type="GeneID" id="25409825"/>
<keyword evidence="1" id="KW-0808">Transferase</keyword>
<dbReference type="GO" id="GO:0005737">
    <property type="term" value="C:cytoplasm"/>
    <property type="evidence" value="ECO:0007669"/>
    <property type="project" value="TreeGrafter"/>
</dbReference>
<dbReference type="EMBL" id="KL584706">
    <property type="protein sequence ID" value="KEQ74761.1"/>
    <property type="molecule type" value="Genomic_DNA"/>
</dbReference>
<dbReference type="InterPro" id="IPR050339">
    <property type="entry name" value="CC_SR_Kinase"/>
</dbReference>
<dbReference type="InterPro" id="IPR011009">
    <property type="entry name" value="Kinase-like_dom_sf"/>
</dbReference>
<proteinExistence type="inferred from homology"/>
<dbReference type="GO" id="GO:0110031">
    <property type="term" value="P:negative regulation of G2/MI transition of meiotic cell cycle"/>
    <property type="evidence" value="ECO:0007669"/>
    <property type="project" value="TreeGrafter"/>
</dbReference>
<dbReference type="Proteomes" id="UP000027730">
    <property type="component" value="Unassembled WGS sequence"/>
</dbReference>
<protein>
    <submittedName>
        <fullName evidence="7">Kinase-like protein</fullName>
    </submittedName>
</protein>
<keyword evidence="3 7" id="KW-0418">Kinase</keyword>
<dbReference type="InterPro" id="IPR000719">
    <property type="entry name" value="Prot_kinase_dom"/>
</dbReference>
<evidence type="ECO:0000256" key="3">
    <source>
        <dbReference type="ARBA" id="ARBA00022777"/>
    </source>
</evidence>
<dbReference type="GO" id="GO:0005524">
    <property type="term" value="F:ATP binding"/>
    <property type="evidence" value="ECO:0007669"/>
    <property type="project" value="UniProtKB-KW"/>
</dbReference>
<comment type="similarity">
    <text evidence="5">Belongs to the protein kinase superfamily. Ser/Thr protein kinase family. GCN2 subfamily.</text>
</comment>
<dbReference type="CDD" id="cd00180">
    <property type="entry name" value="PKc"/>
    <property type="match status" value="1"/>
</dbReference>
<evidence type="ECO:0000256" key="4">
    <source>
        <dbReference type="ARBA" id="ARBA00022840"/>
    </source>
</evidence>
<dbReference type="InterPro" id="IPR008271">
    <property type="entry name" value="Ser/Thr_kinase_AS"/>
</dbReference>
<keyword evidence="8" id="KW-1185">Reference proteome</keyword>
<dbReference type="PROSITE" id="PS00108">
    <property type="entry name" value="PROTEIN_KINASE_ST"/>
    <property type="match status" value="1"/>
</dbReference>
<reference evidence="7 8" key="1">
    <citation type="journal article" date="2014" name="BMC Genomics">
        <title>Genome sequencing of four Aureobasidium pullulans varieties: biotechnological potential, stress tolerance, and description of new species.</title>
        <authorList>
            <person name="Gostin Ar C."/>
            <person name="Ohm R.A."/>
            <person name="Kogej T."/>
            <person name="Sonjak S."/>
            <person name="Turk M."/>
            <person name="Zajc J."/>
            <person name="Zalar P."/>
            <person name="Grube M."/>
            <person name="Sun H."/>
            <person name="Han J."/>
            <person name="Sharma A."/>
            <person name="Chiniquy J."/>
            <person name="Ngan C.Y."/>
            <person name="Lipzen A."/>
            <person name="Barry K."/>
            <person name="Grigoriev I.V."/>
            <person name="Gunde-Cimerman N."/>
        </authorList>
    </citation>
    <scope>NUCLEOTIDE SEQUENCE [LARGE SCALE GENOMIC DNA]</scope>
    <source>
        <strain evidence="7 8">CBS 147.97</strain>
    </source>
</reference>